<organism evidence="1 2">
    <name type="scientific">Chilo suppressalis</name>
    <name type="common">Asiatic rice borer moth</name>
    <dbReference type="NCBI Taxonomy" id="168631"/>
    <lineage>
        <taxon>Eukaryota</taxon>
        <taxon>Metazoa</taxon>
        <taxon>Ecdysozoa</taxon>
        <taxon>Arthropoda</taxon>
        <taxon>Hexapoda</taxon>
        <taxon>Insecta</taxon>
        <taxon>Pterygota</taxon>
        <taxon>Neoptera</taxon>
        <taxon>Endopterygota</taxon>
        <taxon>Lepidoptera</taxon>
        <taxon>Glossata</taxon>
        <taxon>Ditrysia</taxon>
        <taxon>Pyraloidea</taxon>
        <taxon>Crambidae</taxon>
        <taxon>Crambinae</taxon>
        <taxon>Chilo</taxon>
    </lineage>
</organism>
<evidence type="ECO:0000313" key="1">
    <source>
        <dbReference type="EMBL" id="CAH0400967.1"/>
    </source>
</evidence>
<accession>A0ABN8AXF1</accession>
<evidence type="ECO:0000313" key="2">
    <source>
        <dbReference type="Proteomes" id="UP001153292"/>
    </source>
</evidence>
<name>A0ABN8AXF1_CHISP</name>
<gene>
    <name evidence="1" type="ORF">CHILSU_LOCUS4178</name>
</gene>
<reference evidence="1" key="1">
    <citation type="submission" date="2021-12" db="EMBL/GenBank/DDBJ databases">
        <authorList>
            <person name="King R."/>
        </authorList>
    </citation>
    <scope>NUCLEOTIDE SEQUENCE</scope>
</reference>
<evidence type="ECO:0008006" key="3">
    <source>
        <dbReference type="Google" id="ProtNLM"/>
    </source>
</evidence>
<keyword evidence="2" id="KW-1185">Reference proteome</keyword>
<sequence>MRVTGLDESVTPEEVVEAVAKKGGCSTNEVTAGKMHPGQGDTKLTLARCPAWAAKKVAEGAKIKVGWSLAKVVLSRRVHCFKCMVARRKRTGAPCASGAGLRGTRRRRVLPPPDVWCARRVVGRQTI</sequence>
<dbReference type="EMBL" id="OU963911">
    <property type="protein sequence ID" value="CAH0400967.1"/>
    <property type="molecule type" value="Genomic_DNA"/>
</dbReference>
<proteinExistence type="predicted"/>
<protein>
    <recommendedName>
        <fullName evidence="3">BRCT domain-containing protein</fullName>
    </recommendedName>
</protein>
<dbReference type="Proteomes" id="UP001153292">
    <property type="component" value="Chromosome 18"/>
</dbReference>